<feature type="transmembrane region" description="Helical" evidence="1">
    <location>
        <begin position="397"/>
        <end position="417"/>
    </location>
</feature>
<dbReference type="InterPro" id="IPR021830">
    <property type="entry name" value="DUF3422"/>
</dbReference>
<protein>
    <submittedName>
        <fullName evidence="2">DUF3422 domain-containing protein</fullName>
    </submittedName>
</protein>
<dbReference type="AlphaFoldDB" id="A0A849AD36"/>
<sequence length="432" mass="48934">MTTEVEHPLRRPLLDELHARAAPRFSAPARVVHLALKDPGDSVARDRAEDRRMLSELAGEPVPDRRSFEFERRGYTIDWENHTEYAGYTALLRNNRSAPFSADPAALFPPEWEASGNARRIAAVVIEVLPMPADDAQLVAQLEQWLDPRRTIVMRVLDGGAVIAGDFRRDEYGYTRFVVFVSPETGPGRTGYTVQRLLDLETYRALAMIGFLSSRELTSRLNQLDPKLRTLVEHVDSEERNAEEVLHELLTLTGELEALAMQNDFRLGATQAYAAIVESRLDALGDERFRGRQTLRDFLARRYEPSIRTAFAGEARLDRMLSRASRAGDLLRTRVDVSRTAQNQELLRSLDERGEMQLQLQTTVEGLSVIAISYYAIALLSYVLAPFAEEHGLNKAWVLACCVPVVIALTWCGMRMIRGRIHRRMTHPHDSR</sequence>
<dbReference type="Pfam" id="PF11902">
    <property type="entry name" value="DUF3422"/>
    <property type="match status" value="1"/>
</dbReference>
<keyword evidence="1" id="KW-1133">Transmembrane helix</keyword>
<evidence type="ECO:0000313" key="3">
    <source>
        <dbReference type="Proteomes" id="UP000557772"/>
    </source>
</evidence>
<keyword evidence="1" id="KW-0472">Membrane</keyword>
<dbReference type="Proteomes" id="UP000557772">
    <property type="component" value="Unassembled WGS sequence"/>
</dbReference>
<dbReference type="EMBL" id="JABENB010000001">
    <property type="protein sequence ID" value="NNG38425.1"/>
    <property type="molecule type" value="Genomic_DNA"/>
</dbReference>
<evidence type="ECO:0000256" key="1">
    <source>
        <dbReference type="SAM" id="Phobius"/>
    </source>
</evidence>
<comment type="caution">
    <text evidence="2">The sequence shown here is derived from an EMBL/GenBank/DDBJ whole genome shotgun (WGS) entry which is preliminary data.</text>
</comment>
<proteinExistence type="predicted"/>
<keyword evidence="1" id="KW-0812">Transmembrane</keyword>
<accession>A0A849AD36</accession>
<name>A0A849AD36_9MICO</name>
<keyword evidence="3" id="KW-1185">Reference proteome</keyword>
<dbReference type="RefSeq" id="WP_171152125.1">
    <property type="nucleotide sequence ID" value="NZ_JABENB010000001.1"/>
</dbReference>
<reference evidence="2 3" key="1">
    <citation type="submission" date="2020-05" db="EMBL/GenBank/DDBJ databases">
        <title>Flexivirga sp. ID2601S isolated from air conditioner.</title>
        <authorList>
            <person name="Kim D.H."/>
        </authorList>
    </citation>
    <scope>NUCLEOTIDE SEQUENCE [LARGE SCALE GENOMIC DNA]</scope>
    <source>
        <strain evidence="2 3">ID2601S</strain>
    </source>
</reference>
<evidence type="ECO:0000313" key="2">
    <source>
        <dbReference type="EMBL" id="NNG38425.1"/>
    </source>
</evidence>
<gene>
    <name evidence="2" type="ORF">HJ588_03940</name>
</gene>
<organism evidence="2 3">
    <name type="scientific">Flexivirga aerilata</name>
    <dbReference type="NCBI Taxonomy" id="1656889"/>
    <lineage>
        <taxon>Bacteria</taxon>
        <taxon>Bacillati</taxon>
        <taxon>Actinomycetota</taxon>
        <taxon>Actinomycetes</taxon>
        <taxon>Micrococcales</taxon>
        <taxon>Dermacoccaceae</taxon>
        <taxon>Flexivirga</taxon>
    </lineage>
</organism>
<feature type="transmembrane region" description="Helical" evidence="1">
    <location>
        <begin position="366"/>
        <end position="385"/>
    </location>
</feature>